<comment type="caution">
    <text evidence="6">The sequence shown here is derived from an EMBL/GenBank/DDBJ whole genome shotgun (WGS) entry which is preliminary data.</text>
</comment>
<dbReference type="PANTHER" id="PTHR30386:SF26">
    <property type="entry name" value="TRANSPORT PROTEIN COMB"/>
    <property type="match status" value="1"/>
</dbReference>
<accession>A0A371JLP1</accession>
<evidence type="ECO:0000256" key="5">
    <source>
        <dbReference type="SAM" id="Phobius"/>
    </source>
</evidence>
<dbReference type="OrthoDB" id="7057889at2"/>
<evidence type="ECO:0000313" key="7">
    <source>
        <dbReference type="Proteomes" id="UP000261828"/>
    </source>
</evidence>
<dbReference type="GO" id="GO:0016020">
    <property type="term" value="C:membrane"/>
    <property type="evidence" value="ECO:0007669"/>
    <property type="project" value="UniProtKB-SubCell"/>
</dbReference>
<comment type="subcellular location">
    <subcellularLocation>
        <location evidence="1">Membrane</location>
        <topology evidence="1">Single-pass membrane protein</topology>
    </subcellularLocation>
</comment>
<evidence type="ECO:0000256" key="1">
    <source>
        <dbReference type="ARBA" id="ARBA00004167"/>
    </source>
</evidence>
<dbReference type="PANTHER" id="PTHR30386">
    <property type="entry name" value="MEMBRANE FUSION SUBUNIT OF EMRAB-TOLC MULTIDRUG EFFLUX PUMP"/>
    <property type="match status" value="1"/>
</dbReference>
<dbReference type="InterPro" id="IPR050739">
    <property type="entry name" value="MFP"/>
</dbReference>
<dbReference type="RefSeq" id="WP_116185752.1">
    <property type="nucleotide sequence ID" value="NZ_QTJX01000006.1"/>
</dbReference>
<evidence type="ECO:0000313" key="6">
    <source>
        <dbReference type="EMBL" id="RDY57907.1"/>
    </source>
</evidence>
<keyword evidence="3 5" id="KW-1133">Transmembrane helix</keyword>
<evidence type="ECO:0000256" key="3">
    <source>
        <dbReference type="ARBA" id="ARBA00022989"/>
    </source>
</evidence>
<keyword evidence="2 5" id="KW-0812">Transmembrane</keyword>
<dbReference type="PRINTS" id="PR01490">
    <property type="entry name" value="RTXTOXIND"/>
</dbReference>
<sequence length="430" mass="49208">MKDTQFHSLEEYRKSHEGMPGALLSYGTYAIVVSTMLLLLIGHWISYPDVVSGPVKVMGSNPVVYLSPQLDGRIGQLFCRSGDMVMEGQVLLELDNPAQYADIQRVRQWLDTLGLAASDTLPPDHMHFPKVMQLGKVQPYFWAFLEQWKQKLLWQRLRPDDMHGSITRDRTSHNSRWLLDSERLERELENTVRLGAKDVERYKTLYQKGVVSTSEYEERQRQQLLRKQELTALRQRMAETRLFILSQEDGRLLQGLELSREQGLLEDRLRHTRSELLGALEAYERDYVLVAPTSGTVNHLQPLALRQQVFEGKPLFAIFPQKNESGIGQMEVTAINKGKVRKGQKVLLQLENYPTSEYGTLEAQVQGVNQVPHPETGSYGITLRIPSMETSYGRTLPLDGVSLGTGRIVTEEMSLLQRLFRGIRAQFQRN</sequence>
<evidence type="ECO:0000256" key="4">
    <source>
        <dbReference type="ARBA" id="ARBA00023136"/>
    </source>
</evidence>
<name>A0A371JLP1_9FLAO</name>
<evidence type="ECO:0000256" key="2">
    <source>
        <dbReference type="ARBA" id="ARBA00022692"/>
    </source>
</evidence>
<organism evidence="6 7">
    <name type="scientific">Flagellimonas nanhaiensis</name>
    <dbReference type="NCBI Taxonomy" id="2292706"/>
    <lineage>
        <taxon>Bacteria</taxon>
        <taxon>Pseudomonadati</taxon>
        <taxon>Bacteroidota</taxon>
        <taxon>Flavobacteriia</taxon>
        <taxon>Flavobacteriales</taxon>
        <taxon>Flavobacteriaceae</taxon>
        <taxon>Flagellimonas</taxon>
    </lineage>
</organism>
<proteinExistence type="predicted"/>
<dbReference type="AlphaFoldDB" id="A0A371JLP1"/>
<gene>
    <name evidence="6" type="ORF">DX873_17320</name>
</gene>
<protein>
    <submittedName>
        <fullName evidence="6">HlyD family efflux transporter periplasmic adaptor subunit</fullName>
    </submittedName>
</protein>
<keyword evidence="4 5" id="KW-0472">Membrane</keyword>
<keyword evidence="7" id="KW-1185">Reference proteome</keyword>
<feature type="transmembrane region" description="Helical" evidence="5">
    <location>
        <begin position="21"/>
        <end position="45"/>
    </location>
</feature>
<dbReference type="Proteomes" id="UP000261828">
    <property type="component" value="Unassembled WGS sequence"/>
</dbReference>
<dbReference type="EMBL" id="QTJX01000006">
    <property type="protein sequence ID" value="RDY57907.1"/>
    <property type="molecule type" value="Genomic_DNA"/>
</dbReference>
<dbReference type="Gene3D" id="2.40.50.100">
    <property type="match status" value="1"/>
</dbReference>
<reference evidence="6 7" key="1">
    <citation type="submission" date="2018-08" db="EMBL/GenBank/DDBJ databases">
        <title>Muricauda nanhaiensis sp. nov., isolated from seawater of the South China Sea.</title>
        <authorList>
            <person name="Dang Y."/>
        </authorList>
    </citation>
    <scope>NUCLEOTIDE SEQUENCE [LARGE SCALE GENOMIC DNA]</scope>
    <source>
        <strain evidence="6 7">SM1704</strain>
    </source>
</reference>